<comment type="caution">
    <text evidence="9">The sequence shown here is derived from an EMBL/GenBank/DDBJ whole genome shotgun (WGS) entry which is preliminary data.</text>
</comment>
<dbReference type="Gene3D" id="3.30.559.10">
    <property type="entry name" value="Chloramphenicol acetyltransferase-like domain"/>
    <property type="match status" value="1"/>
</dbReference>
<evidence type="ECO:0000256" key="7">
    <source>
        <dbReference type="ARBA" id="ARBA00023268"/>
    </source>
</evidence>
<dbReference type="InterPro" id="IPR023213">
    <property type="entry name" value="CAT-like_dom_sf"/>
</dbReference>
<accession>A0AAJ2JZ92</accession>
<dbReference type="SMART" id="SM00823">
    <property type="entry name" value="PKS_PP"/>
    <property type="match status" value="2"/>
</dbReference>
<dbReference type="Gene3D" id="3.30.559.30">
    <property type="entry name" value="Nonribosomal peptide synthetase, condensation domain"/>
    <property type="match status" value="3"/>
</dbReference>
<dbReference type="Gene3D" id="3.40.50.980">
    <property type="match status" value="4"/>
</dbReference>
<dbReference type="FunFam" id="3.40.50.980:FF:000001">
    <property type="entry name" value="Non-ribosomal peptide synthetase"/>
    <property type="match status" value="2"/>
</dbReference>
<evidence type="ECO:0000259" key="8">
    <source>
        <dbReference type="PROSITE" id="PS50075"/>
    </source>
</evidence>
<evidence type="ECO:0000256" key="1">
    <source>
        <dbReference type="ARBA" id="ARBA00001957"/>
    </source>
</evidence>
<evidence type="ECO:0000256" key="6">
    <source>
        <dbReference type="ARBA" id="ARBA00023194"/>
    </source>
</evidence>
<dbReference type="PANTHER" id="PTHR45527:SF14">
    <property type="entry name" value="PLIPASTATIN SYNTHASE SUBUNIT B"/>
    <property type="match status" value="1"/>
</dbReference>
<dbReference type="Gene3D" id="3.30.300.30">
    <property type="match status" value="2"/>
</dbReference>
<comment type="similarity">
    <text evidence="2">Belongs to the ATP-dependent AMP-binding enzyme family.</text>
</comment>
<evidence type="ECO:0000256" key="2">
    <source>
        <dbReference type="ARBA" id="ARBA00006432"/>
    </source>
</evidence>
<dbReference type="PANTHER" id="PTHR45527">
    <property type="entry name" value="NONRIBOSOMAL PEPTIDE SYNTHETASE"/>
    <property type="match status" value="1"/>
</dbReference>
<dbReference type="InterPro" id="IPR045851">
    <property type="entry name" value="AMP-bd_C_sf"/>
</dbReference>
<keyword evidence="5" id="KW-0436">Ligase</keyword>
<dbReference type="Gene3D" id="2.30.38.10">
    <property type="entry name" value="Luciferase, Domain 3"/>
    <property type="match status" value="2"/>
</dbReference>
<evidence type="ECO:0000256" key="4">
    <source>
        <dbReference type="ARBA" id="ARBA00022553"/>
    </source>
</evidence>
<dbReference type="InterPro" id="IPR025110">
    <property type="entry name" value="AMP-bd_C"/>
</dbReference>
<dbReference type="GO" id="GO:0017000">
    <property type="term" value="P:antibiotic biosynthetic process"/>
    <property type="evidence" value="ECO:0007669"/>
    <property type="project" value="UniProtKB-KW"/>
</dbReference>
<dbReference type="InterPro" id="IPR006162">
    <property type="entry name" value="Ppantetheine_attach_site"/>
</dbReference>
<dbReference type="InterPro" id="IPR010071">
    <property type="entry name" value="AA_adenyl_dom"/>
</dbReference>
<keyword evidence="3" id="KW-0596">Phosphopantetheine</keyword>
<gene>
    <name evidence="9" type="ORF">RQP50_12645</name>
</gene>
<dbReference type="Pfam" id="PF13193">
    <property type="entry name" value="AMP-binding_C"/>
    <property type="match status" value="1"/>
</dbReference>
<dbReference type="InterPro" id="IPR009081">
    <property type="entry name" value="PP-bd_ACP"/>
</dbReference>
<dbReference type="Pfam" id="PF00501">
    <property type="entry name" value="AMP-binding"/>
    <property type="match status" value="2"/>
</dbReference>
<dbReference type="InterPro" id="IPR020806">
    <property type="entry name" value="PKS_PP-bd"/>
</dbReference>
<keyword evidence="10" id="KW-1185">Reference proteome</keyword>
<dbReference type="GO" id="GO:0005829">
    <property type="term" value="C:cytosol"/>
    <property type="evidence" value="ECO:0007669"/>
    <property type="project" value="TreeGrafter"/>
</dbReference>
<dbReference type="CDD" id="cd05930">
    <property type="entry name" value="A_NRPS"/>
    <property type="match status" value="2"/>
</dbReference>
<dbReference type="FunFam" id="2.30.38.10:FF:000001">
    <property type="entry name" value="Non-ribosomal peptide synthetase PvdI"/>
    <property type="match status" value="2"/>
</dbReference>
<dbReference type="InterPro" id="IPR020845">
    <property type="entry name" value="AMP-binding_CS"/>
</dbReference>
<dbReference type="GO" id="GO:0031177">
    <property type="term" value="F:phosphopantetheine binding"/>
    <property type="evidence" value="ECO:0007669"/>
    <property type="project" value="InterPro"/>
</dbReference>
<evidence type="ECO:0000256" key="3">
    <source>
        <dbReference type="ARBA" id="ARBA00022450"/>
    </source>
</evidence>
<evidence type="ECO:0000313" key="10">
    <source>
        <dbReference type="Proteomes" id="UP001250538"/>
    </source>
</evidence>
<feature type="domain" description="Carrier" evidence="8">
    <location>
        <begin position="782"/>
        <end position="857"/>
    </location>
</feature>
<dbReference type="InterPro" id="IPR001242">
    <property type="entry name" value="Condensation_dom"/>
</dbReference>
<dbReference type="SUPFAM" id="SSF47336">
    <property type="entry name" value="ACP-like"/>
    <property type="match status" value="2"/>
</dbReference>
<dbReference type="PROSITE" id="PS00012">
    <property type="entry name" value="PHOSPHOPANTETHEINE"/>
    <property type="match status" value="1"/>
</dbReference>
<dbReference type="GO" id="GO:0044550">
    <property type="term" value="P:secondary metabolite biosynthetic process"/>
    <property type="evidence" value="ECO:0007669"/>
    <property type="project" value="UniProtKB-ARBA"/>
</dbReference>
<organism evidence="9 10">
    <name type="scientific">Paenibacillus suaedae</name>
    <dbReference type="NCBI Taxonomy" id="3077233"/>
    <lineage>
        <taxon>Bacteria</taxon>
        <taxon>Bacillati</taxon>
        <taxon>Bacillota</taxon>
        <taxon>Bacilli</taxon>
        <taxon>Bacillales</taxon>
        <taxon>Paenibacillaceae</taxon>
        <taxon>Paenibacillus</taxon>
    </lineage>
</organism>
<dbReference type="SUPFAM" id="SSF52777">
    <property type="entry name" value="CoA-dependent acyltransferases"/>
    <property type="match status" value="4"/>
</dbReference>
<comment type="cofactor">
    <cofactor evidence="1">
        <name>pantetheine 4'-phosphate</name>
        <dbReference type="ChEBI" id="CHEBI:47942"/>
    </cofactor>
</comment>
<evidence type="ECO:0000256" key="5">
    <source>
        <dbReference type="ARBA" id="ARBA00022598"/>
    </source>
</evidence>
<dbReference type="SUPFAM" id="SSF56801">
    <property type="entry name" value="Acetyl-CoA synthetase-like"/>
    <property type="match status" value="2"/>
</dbReference>
<sequence>MSDKLSNNVLAASGKAGNEKAYWQEKLEGEPVMSAFPSERRASGVGGTTVFMSFSLSSDISDRLTYMSKGSDYALFMIFAAGVHILLSKYTNSPDVVTGMPVFQQEDEESRAGNKLLILRTSLQNCRNFKDALMATKQSITEANDHQNYPLHHMMKHGNLLPEHDGEPLIRTLVGFDRIQDLGQAQDGTAEVAVLLISLDGSLRVDFSFDKSRFELESVRRWAVHLERLLETALFRPEEPLSEIEMLERHEFETLAYGFNRTKAEYDQHTTLHRLFEEQAARTPERTAAVFGADGMERLTYRELNERANQLARTLRDKGVKPGRLVGVLLERSPEMMVGILAILKAGGAYVPIDPAYPEERIAYLLRDSGAELLLTCKRELPSGQFSGEQLDLADETLYSGDGEDLSATSGPHDLSYVIYTSGSTGEPKGVMIEHHSVINRLQWMQRRFPLAEDDVIMQKTPFSFDVSVWELFWWGMQGASAVFPEPGAEKNPESIARCVERHRVTVMHFVPSMLQLFLEHVEEAGDTGRLRTLRRVFASGEALQAKQASRFGRLLKDAWGTELVNLYGPTEATVDVSYHNCSCVEESARIPIGQPIDNISIYVLDGHRRLQPVGVPGELYIAGVGLARGYWNRPELTAERFVDNPFAPGERMYRTGDLARWLPNGEVEYLGRIDHQVKIRGYRIEPGEIETQLLRHERIREAAVTVRPGEAGLKDLCAYYVADGDLEAGEVRTYLAERLPSYMVPAYLVALEAMPLTPNGKLNRKALPAPEENVEREAYVAPRNELERQLAAVWQEVLGLERIGIDERYQDIGGDSIKSIRILSTIRKICQTNLQLLEFYQHSTIRELAGFLDRRKYEQENGRIVAAKVKLENWQLGLLSSAAGTSLHNEEIEDFFPLSDIQQGMIYHSVSQPHDQLYHEQFVYEFQDTAFSERIFEQAMEHMIRKHAILRTTFNLNDFPAPVQLVHRSVPMNLEVIALDHLTREEQTAYLKAFLEQDRQKPFFRGTQSSNPMWRLRIFRLDERNFCLAWLYHHAIMDGWSNASFITELTRVYFGLKRGITALEPLRHSYKDLLIEQWSIQDDPGVNAYWQEELKDYRRFEPMFAPEENQPEPFIRKEFVLDGELEKSLLVHSAKLNRVSVKTMLFTAYVCMMNTYDAENDFVVGLVENNRPLVEDGEKILGCFLNSIPVRIRMNELINWRDLLLAMDKKLAKVQQFGRLSLARIQQAVGESAVYGNKLFDNIFNYVDLHVYEGVSREQRSHRSLGDIGNYERTNALFQFDCFMEDERLHIVVAHVTGVYPKADVARMISIYERILKQMLHRPEAIVSKTSLLDPEQLRLLQERAKEGALLLPEEKTIGGLVEEQAKRTPQRTALIGRSGRLTYAELNRRADRLARQLADRGVRAGHIVGLMAERSPGMIVGLLAILKAGAAYLPIDPDYPDERILHMLADSGTSLLLTQKQYSGRTTFSGEMINLADEELYREKAEGDSARPPVRMDDLAYCIYTSGSTGLPKGVLIEHRAVVNLLAGITELIDFQADKTILSVTTISFDIFVLETLVPLMKGMCVVLADAEEQLDPAALGRLMLHHGVHMLQTTPSRLRLLLDDDTAVEGLAKLTDVMIGGEAFGMDLVQKLRECSHTRIYNMYGPTETTVWSMVADLTETKDVTLGQPIANTEILLLDQNDQLQPFGTAGELCIAGTGLARGYHNRTDLTQAKFVTHPLDPGQRIYKTGDLARWQADGRMTYIGRRDHQVKIRGYRVEISEIEQALAGYHGIATPLVAARERDDGEVYLVGYYLADNELPIASLREHLADRLPPYMIPGAFVRLERYPLLPNGKINHAALPEPTLTRKALVAEFRKASNDTEQRLADLWQEIVGLETIGMDDNFFEVGGSSISLVQFHSKLEKIYPNRIGVTELFSYPTLGKLAARVERTAQKRQIAVDTLKLPGSFLNRSGGENGDSLRFHLSSLYQLHGLARQYGVEPDDILLTAGLYLFSEITELSAITVQAMARKENELIPLTLDMREISDFPQLFQRVNRMRTEAADAYGLEDIRPLAIRGAVGEIAPLFYKHELDTSRERLSDLFGFTLGYSVEADKIVFTCDYDSGAIRQKSMEEWAAGYARLLRVLTDQFLKEATQQ</sequence>
<dbReference type="FunFam" id="3.40.50.12780:FF:000012">
    <property type="entry name" value="Non-ribosomal peptide synthetase"/>
    <property type="match status" value="2"/>
</dbReference>
<name>A0AAJ2JZ92_9BACL</name>
<dbReference type="GO" id="GO:0043041">
    <property type="term" value="P:amino acid activation for nonribosomal peptide biosynthetic process"/>
    <property type="evidence" value="ECO:0007669"/>
    <property type="project" value="TreeGrafter"/>
</dbReference>
<evidence type="ECO:0000313" key="9">
    <source>
        <dbReference type="EMBL" id="MDT8977092.1"/>
    </source>
</evidence>
<dbReference type="InterPro" id="IPR000873">
    <property type="entry name" value="AMP-dep_synth/lig_dom"/>
</dbReference>
<keyword evidence="6" id="KW-0045">Antibiotic biosynthesis</keyword>
<reference evidence="10" key="1">
    <citation type="submission" date="2023-09" db="EMBL/GenBank/DDBJ databases">
        <title>Paenibacillus sp. chi10 Genome sequencing and assembly.</title>
        <authorList>
            <person name="Kim I."/>
        </authorList>
    </citation>
    <scope>NUCLEOTIDE SEQUENCE [LARGE SCALE GENOMIC DNA]</scope>
    <source>
        <strain evidence="10">chi10</strain>
    </source>
</reference>
<protein>
    <submittedName>
        <fullName evidence="9">Amino acid adenylation domain-containing protein</fullName>
    </submittedName>
</protein>
<dbReference type="GO" id="GO:0008610">
    <property type="term" value="P:lipid biosynthetic process"/>
    <property type="evidence" value="ECO:0007669"/>
    <property type="project" value="UniProtKB-ARBA"/>
</dbReference>
<dbReference type="Gene3D" id="1.10.1200.10">
    <property type="entry name" value="ACP-like"/>
    <property type="match status" value="2"/>
</dbReference>
<dbReference type="Proteomes" id="UP001250538">
    <property type="component" value="Unassembled WGS sequence"/>
</dbReference>
<keyword evidence="7" id="KW-0511">Multifunctional enzyme</keyword>
<dbReference type="FunFam" id="3.40.50.980:FF:000002">
    <property type="entry name" value="Enterobactin synthetase component F"/>
    <property type="match status" value="1"/>
</dbReference>
<dbReference type="Pfam" id="PF00668">
    <property type="entry name" value="Condensation"/>
    <property type="match status" value="2"/>
</dbReference>
<feature type="domain" description="Carrier" evidence="8">
    <location>
        <begin position="1860"/>
        <end position="1935"/>
    </location>
</feature>
<dbReference type="NCBIfam" id="TIGR01733">
    <property type="entry name" value="AA-adenyl-dom"/>
    <property type="match status" value="2"/>
</dbReference>
<dbReference type="InterPro" id="IPR036736">
    <property type="entry name" value="ACP-like_sf"/>
</dbReference>
<dbReference type="EMBL" id="JAVYAA010000002">
    <property type="protein sequence ID" value="MDT8977092.1"/>
    <property type="molecule type" value="Genomic_DNA"/>
</dbReference>
<keyword evidence="4" id="KW-0597">Phosphoprotein</keyword>
<dbReference type="PROSITE" id="PS50075">
    <property type="entry name" value="CARRIER"/>
    <property type="match status" value="2"/>
</dbReference>
<dbReference type="NCBIfam" id="NF003417">
    <property type="entry name" value="PRK04813.1"/>
    <property type="match status" value="2"/>
</dbReference>
<dbReference type="Pfam" id="PF00550">
    <property type="entry name" value="PP-binding"/>
    <property type="match status" value="2"/>
</dbReference>
<dbReference type="GO" id="GO:0016874">
    <property type="term" value="F:ligase activity"/>
    <property type="evidence" value="ECO:0007669"/>
    <property type="project" value="UniProtKB-KW"/>
</dbReference>
<proteinExistence type="inferred from homology"/>
<dbReference type="FunFam" id="3.30.300.30:FF:000010">
    <property type="entry name" value="Enterobactin synthetase component F"/>
    <property type="match status" value="1"/>
</dbReference>
<dbReference type="PROSITE" id="PS00455">
    <property type="entry name" value="AMP_BINDING"/>
    <property type="match status" value="1"/>
</dbReference>
<dbReference type="RefSeq" id="WP_315745658.1">
    <property type="nucleotide sequence ID" value="NZ_JAVYAA010000002.1"/>
</dbReference>